<sequence>MNVTPLIAQRKALRTSFTCLEKQIDDEFYKENPDSKQLFILKAQLNDKFQRLEKCQNDLIFKDENAEQLFETDFLSAEKYRFTELCAIKLINERDARNYNFTTQI</sequence>
<dbReference type="AlphaFoldDB" id="A0A8X6YJ19"/>
<proteinExistence type="predicted"/>
<dbReference type="OrthoDB" id="6428669at2759"/>
<evidence type="ECO:0000313" key="2">
    <source>
        <dbReference type="Proteomes" id="UP000886998"/>
    </source>
</evidence>
<evidence type="ECO:0000313" key="1">
    <source>
        <dbReference type="EMBL" id="GFY72399.1"/>
    </source>
</evidence>
<comment type="caution">
    <text evidence="1">The sequence shown here is derived from an EMBL/GenBank/DDBJ whole genome shotgun (WGS) entry which is preliminary data.</text>
</comment>
<organism evidence="1 2">
    <name type="scientific">Trichonephila inaurata madagascariensis</name>
    <dbReference type="NCBI Taxonomy" id="2747483"/>
    <lineage>
        <taxon>Eukaryota</taxon>
        <taxon>Metazoa</taxon>
        <taxon>Ecdysozoa</taxon>
        <taxon>Arthropoda</taxon>
        <taxon>Chelicerata</taxon>
        <taxon>Arachnida</taxon>
        <taxon>Araneae</taxon>
        <taxon>Araneomorphae</taxon>
        <taxon>Entelegynae</taxon>
        <taxon>Araneoidea</taxon>
        <taxon>Nephilidae</taxon>
        <taxon>Trichonephila</taxon>
        <taxon>Trichonephila inaurata</taxon>
    </lineage>
</organism>
<gene>
    <name evidence="1" type="primary">AVEN_52552_1</name>
    <name evidence="1" type="ORF">TNIN_394941</name>
</gene>
<name>A0A8X6YJ19_9ARAC</name>
<dbReference type="Proteomes" id="UP000886998">
    <property type="component" value="Unassembled WGS sequence"/>
</dbReference>
<reference evidence="1" key="1">
    <citation type="submission" date="2020-08" db="EMBL/GenBank/DDBJ databases">
        <title>Multicomponent nature underlies the extraordinary mechanical properties of spider dragline silk.</title>
        <authorList>
            <person name="Kono N."/>
            <person name="Nakamura H."/>
            <person name="Mori M."/>
            <person name="Yoshida Y."/>
            <person name="Ohtoshi R."/>
            <person name="Malay A.D."/>
            <person name="Moran D.A.P."/>
            <person name="Tomita M."/>
            <person name="Numata K."/>
            <person name="Arakawa K."/>
        </authorList>
    </citation>
    <scope>NUCLEOTIDE SEQUENCE</scope>
</reference>
<dbReference type="EMBL" id="BMAV01019414">
    <property type="protein sequence ID" value="GFY72399.1"/>
    <property type="molecule type" value="Genomic_DNA"/>
</dbReference>
<protein>
    <submittedName>
        <fullName evidence="1">Uncharacterized protein</fullName>
    </submittedName>
</protein>
<keyword evidence="2" id="KW-1185">Reference proteome</keyword>
<accession>A0A8X6YJ19</accession>